<keyword evidence="5" id="KW-0378">Hydrolase</keyword>
<feature type="transmembrane region" description="Helical" evidence="8">
    <location>
        <begin position="173"/>
        <end position="194"/>
    </location>
</feature>
<keyword evidence="6 8" id="KW-1133">Transmembrane helix</keyword>
<protein>
    <submittedName>
        <fullName evidence="9">Transmembrane exosortase (Exosortase_EpsH)</fullName>
    </submittedName>
</protein>
<dbReference type="NCBIfam" id="TIGR04178">
    <property type="entry name" value="exo_archaeo"/>
    <property type="match status" value="1"/>
</dbReference>
<keyword evidence="3" id="KW-0645">Protease</keyword>
<feature type="transmembrane region" description="Helical" evidence="8">
    <location>
        <begin position="269"/>
        <end position="289"/>
    </location>
</feature>
<dbReference type="GO" id="GO:0005886">
    <property type="term" value="C:plasma membrane"/>
    <property type="evidence" value="ECO:0007669"/>
    <property type="project" value="UniProtKB-SubCell"/>
</dbReference>
<evidence type="ECO:0000313" key="9">
    <source>
        <dbReference type="EMBL" id="AOS45352.1"/>
    </source>
</evidence>
<evidence type="ECO:0000256" key="3">
    <source>
        <dbReference type="ARBA" id="ARBA00022670"/>
    </source>
</evidence>
<dbReference type="InterPro" id="IPR019127">
    <property type="entry name" value="Exosortase"/>
</dbReference>
<feature type="transmembrane region" description="Helical" evidence="8">
    <location>
        <begin position="49"/>
        <end position="69"/>
    </location>
</feature>
<keyword evidence="10" id="KW-1185">Reference proteome</keyword>
<feature type="transmembrane region" description="Helical" evidence="8">
    <location>
        <begin position="242"/>
        <end position="262"/>
    </location>
</feature>
<evidence type="ECO:0000256" key="5">
    <source>
        <dbReference type="ARBA" id="ARBA00022801"/>
    </source>
</evidence>
<dbReference type="KEGG" id="obg:Verru16b_02433"/>
<evidence type="ECO:0000256" key="6">
    <source>
        <dbReference type="ARBA" id="ARBA00022989"/>
    </source>
</evidence>
<evidence type="ECO:0000256" key="8">
    <source>
        <dbReference type="SAM" id="Phobius"/>
    </source>
</evidence>
<dbReference type="GO" id="GO:0008233">
    <property type="term" value="F:peptidase activity"/>
    <property type="evidence" value="ECO:0007669"/>
    <property type="project" value="UniProtKB-KW"/>
</dbReference>
<feature type="transmembrane region" description="Helical" evidence="8">
    <location>
        <begin position="124"/>
        <end position="142"/>
    </location>
</feature>
<dbReference type="GO" id="GO:0006508">
    <property type="term" value="P:proteolysis"/>
    <property type="evidence" value="ECO:0007669"/>
    <property type="project" value="UniProtKB-KW"/>
</dbReference>
<evidence type="ECO:0000256" key="7">
    <source>
        <dbReference type="ARBA" id="ARBA00023136"/>
    </source>
</evidence>
<evidence type="ECO:0000256" key="2">
    <source>
        <dbReference type="ARBA" id="ARBA00022475"/>
    </source>
</evidence>
<dbReference type="InterPro" id="IPR026392">
    <property type="entry name" value="Exo/Archaeosortase_dom"/>
</dbReference>
<feature type="transmembrane region" description="Helical" evidence="8">
    <location>
        <begin position="309"/>
        <end position="331"/>
    </location>
</feature>
<comment type="subcellular location">
    <subcellularLocation>
        <location evidence="1">Cell membrane</location>
        <topology evidence="1">Multi-pass membrane protein</topology>
    </subcellularLocation>
</comment>
<reference evidence="9 10" key="1">
    <citation type="submission" date="2016-06" db="EMBL/GenBank/DDBJ databases">
        <title>Three novel species with peptidoglycan cell walls form the new genus Lacunisphaera gen. nov. in the family Opitutaceae of the verrucomicrobial subdivision 4.</title>
        <authorList>
            <person name="Rast P."/>
            <person name="Gloeckner I."/>
            <person name="Jogler M."/>
            <person name="Boedeker C."/>
            <person name="Jeske O."/>
            <person name="Wiegand S."/>
            <person name="Reinhardt R."/>
            <person name="Schumann P."/>
            <person name="Rohde M."/>
            <person name="Spring S."/>
            <person name="Gloeckner F.O."/>
            <person name="Jogler C."/>
        </authorList>
    </citation>
    <scope>NUCLEOTIDE SEQUENCE [LARGE SCALE GENOMIC DNA]</scope>
    <source>
        <strain evidence="9 10">IG16b</strain>
    </source>
</reference>
<keyword evidence="7 8" id="KW-0472">Membrane</keyword>
<keyword evidence="4 8" id="KW-0812">Transmembrane</keyword>
<dbReference type="EMBL" id="CP016094">
    <property type="protein sequence ID" value="AOS45352.1"/>
    <property type="molecule type" value="Genomic_DNA"/>
</dbReference>
<sequence>MTDANQAEAKTEPGPRVPGNFLAALGLAGGFMAFVAWDQSHWWERKEDYSFGWLVPLFTAYMVYDRWAMITARVREAAGAAPGPRWARWTLNVAAGTGLVLGALFFLLGAFYRAGAGTSQPGTFALTLGMVGIVLPLIFFNAGGGDNPGPARGDAGPPARGIAELGREPRFRVAVLFLFPVLVWLISAPLVSAIESQISLFLLRKVVTVVAFSFDLLGYPLEQQGNVLMLPKGPVGVADACSGIRSLTACLFAGSFLGAAFFTEFWKKAVLVGASMGFAFLMNLGRSLFLTGWAYAHGPEAISGTVHDVAGYAVLGLTCAGLLVLVPLLNLRVERAGAGT</sequence>
<dbReference type="Pfam" id="PF09721">
    <property type="entry name" value="Exosortase_EpsH"/>
    <property type="match status" value="1"/>
</dbReference>
<name>A0A1D8AWT2_9BACT</name>
<dbReference type="AlphaFoldDB" id="A0A1D8AWT2"/>
<evidence type="ECO:0000256" key="1">
    <source>
        <dbReference type="ARBA" id="ARBA00004651"/>
    </source>
</evidence>
<accession>A0A1D8AWT2</accession>
<dbReference type="STRING" id="1838286.Verru16b_02433"/>
<organism evidence="9 10">
    <name type="scientific">Lacunisphaera limnophila</name>
    <dbReference type="NCBI Taxonomy" id="1838286"/>
    <lineage>
        <taxon>Bacteria</taxon>
        <taxon>Pseudomonadati</taxon>
        <taxon>Verrucomicrobiota</taxon>
        <taxon>Opitutia</taxon>
        <taxon>Opitutales</taxon>
        <taxon>Opitutaceae</taxon>
        <taxon>Lacunisphaera</taxon>
    </lineage>
</organism>
<feature type="transmembrane region" description="Helical" evidence="8">
    <location>
        <begin position="89"/>
        <end position="112"/>
    </location>
</feature>
<evidence type="ECO:0000313" key="10">
    <source>
        <dbReference type="Proteomes" id="UP000095228"/>
    </source>
</evidence>
<dbReference type="Proteomes" id="UP000095228">
    <property type="component" value="Chromosome"/>
</dbReference>
<dbReference type="RefSeq" id="WP_083270315.1">
    <property type="nucleotide sequence ID" value="NZ_CP016094.1"/>
</dbReference>
<dbReference type="OrthoDB" id="181186at2"/>
<feature type="transmembrane region" description="Helical" evidence="8">
    <location>
        <begin position="20"/>
        <end position="37"/>
    </location>
</feature>
<keyword evidence="2" id="KW-1003">Cell membrane</keyword>
<gene>
    <name evidence="9" type="ORF">Verru16b_02433</name>
</gene>
<evidence type="ECO:0000256" key="4">
    <source>
        <dbReference type="ARBA" id="ARBA00022692"/>
    </source>
</evidence>
<proteinExistence type="predicted"/>